<evidence type="ECO:0000313" key="1">
    <source>
        <dbReference type="EMBL" id="ADH86083.1"/>
    </source>
</evidence>
<organism evidence="1 2">
    <name type="scientific">Desulfurivibrio alkaliphilus (strain DSM 19089 / UNIQEM U267 / AHT2)</name>
    <dbReference type="NCBI Taxonomy" id="589865"/>
    <lineage>
        <taxon>Bacteria</taxon>
        <taxon>Pseudomonadati</taxon>
        <taxon>Thermodesulfobacteriota</taxon>
        <taxon>Desulfobulbia</taxon>
        <taxon>Desulfobulbales</taxon>
        <taxon>Desulfobulbaceae</taxon>
        <taxon>Desulfurivibrio</taxon>
    </lineage>
</organism>
<proteinExistence type="predicted"/>
<dbReference type="AlphaFoldDB" id="D6Z3F8"/>
<dbReference type="Proteomes" id="UP000001508">
    <property type="component" value="Chromosome"/>
</dbReference>
<name>D6Z3F8_DESAT</name>
<dbReference type="InParanoid" id="D6Z3F8"/>
<dbReference type="STRING" id="589865.DaAHT2_1388"/>
<evidence type="ECO:0000313" key="2">
    <source>
        <dbReference type="Proteomes" id="UP000001508"/>
    </source>
</evidence>
<dbReference type="RefSeq" id="WP_013163611.1">
    <property type="nucleotide sequence ID" value="NC_014216.1"/>
</dbReference>
<sequence>MKNSCSKRCSERKIAGLPEEVRRQIETRLRLQSRDNRVSCAAARGIAAELGVAAREVGSLADFLDIRINQCQLGCF</sequence>
<dbReference type="OrthoDB" id="5420904at2"/>
<gene>
    <name evidence="1" type="ordered locus">DaAHT2_1388</name>
</gene>
<protein>
    <submittedName>
        <fullName evidence="1">Uncharacterized protein</fullName>
    </submittedName>
</protein>
<reference evidence="2" key="1">
    <citation type="submission" date="2010-02" db="EMBL/GenBank/DDBJ databases">
        <title>Complete sequence of Desulfurivibrio alkaliphilus AHT2.</title>
        <authorList>
            <consortium name="US DOE Joint Genome Institute"/>
            <person name="Pitluck S."/>
            <person name="Chertkov O."/>
            <person name="Detter J.C."/>
            <person name="Han C."/>
            <person name="Tapia R."/>
            <person name="Larimer F."/>
            <person name="Land M."/>
            <person name="Hauser L."/>
            <person name="Kyrpides N."/>
            <person name="Mikhailova N."/>
            <person name="Sorokin D.Y."/>
            <person name="Muyzer G."/>
            <person name="Woyke T."/>
        </authorList>
    </citation>
    <scope>NUCLEOTIDE SEQUENCE [LARGE SCALE GENOMIC DNA]</scope>
    <source>
        <strain evidence="2">DSM 19089 / UNIQEM U267 / AHT2</strain>
    </source>
</reference>
<dbReference type="HOGENOM" id="CLU_198707_1_0_7"/>
<dbReference type="EMBL" id="CP001940">
    <property type="protein sequence ID" value="ADH86083.1"/>
    <property type="molecule type" value="Genomic_DNA"/>
</dbReference>
<accession>D6Z3F8</accession>
<keyword evidence="2" id="KW-1185">Reference proteome</keyword>
<dbReference type="KEGG" id="dak:DaAHT2_1388"/>